<dbReference type="Gene3D" id="2.60.120.230">
    <property type="match status" value="1"/>
</dbReference>
<protein>
    <recommendedName>
        <fullName evidence="4">Peptide-N-glycosidase F N-terminal domain-containing protein</fullName>
    </recommendedName>
</protein>
<evidence type="ECO:0000256" key="1">
    <source>
        <dbReference type="SAM" id="SignalP"/>
    </source>
</evidence>
<comment type="caution">
    <text evidence="2">The sequence shown here is derived from an EMBL/GenBank/DDBJ whole genome shotgun (WGS) entry which is preliminary data.</text>
</comment>
<feature type="chain" id="PRO_5015909569" description="Peptide-N-glycosidase F N-terminal domain-containing protein" evidence="1">
    <location>
        <begin position="28"/>
        <end position="441"/>
    </location>
</feature>
<evidence type="ECO:0000313" key="3">
    <source>
        <dbReference type="Proteomes" id="UP000249046"/>
    </source>
</evidence>
<dbReference type="EMBL" id="QFPO01000003">
    <property type="protein sequence ID" value="PZQ18447.1"/>
    <property type="molecule type" value="Genomic_DNA"/>
</dbReference>
<evidence type="ECO:0008006" key="4">
    <source>
        <dbReference type="Google" id="ProtNLM"/>
    </source>
</evidence>
<sequence>MNAKILLRGCTGLAVLAGLACSAAVTAQTVTTTNVLTQAPQFNIYSDDLPPLYTPPPGIVLLRGNESWYTLTKLTPAQQAQLGADLSAKVTKFAGCDAFDRIEKIVYIAKEPGAVPTQADFPNAIEIARFMTTFSTYNRDSNPAPYVSPLMDVSAFAPHLADPTRDIWVGFAGGSYPTYPNGSGTYNPCWSSGGVQTPNLPSAPYPPGLTTEQAQAIFARTGFSFSLDFVSTQPPGPLAPYPAMTFSMGDPVVPEGSDRMYLGGVLKVPLLEPGITAIWGSLHVIVTTHGGNSEYGFSTDNTVQLNGAYVGDPFSTQTNCNSFIGTAINPLNGSISGGTNGANPSNPRNWCPGGPVRTTVANPGTTNPTDANPGVPVRSHVINRVWVTVGGNSVRLNLGPFVTRFGGPYDPTCGNCYPTSIVFVPVIDAIFEDGFEGAVRP</sequence>
<dbReference type="GO" id="GO:0016715">
    <property type="term" value="F:oxidoreductase activity, acting on paired donors, with incorporation or reduction of molecular oxygen, reduced ascorbate as one donor, and incorporation of one atom of oxygen"/>
    <property type="evidence" value="ECO:0007669"/>
    <property type="project" value="InterPro"/>
</dbReference>
<gene>
    <name evidence="2" type="ORF">DI564_03855</name>
</gene>
<feature type="signal peptide" evidence="1">
    <location>
        <begin position="1"/>
        <end position="27"/>
    </location>
</feature>
<dbReference type="InterPro" id="IPR014784">
    <property type="entry name" value="Cu2_ascorb_mOase-like_C"/>
</dbReference>
<dbReference type="PROSITE" id="PS51257">
    <property type="entry name" value="PROKAR_LIPOPROTEIN"/>
    <property type="match status" value="1"/>
</dbReference>
<keyword evidence="1" id="KW-0732">Signal</keyword>
<dbReference type="AlphaFoldDB" id="A0A2W5MEV3"/>
<dbReference type="Proteomes" id="UP000249046">
    <property type="component" value="Unassembled WGS sequence"/>
</dbReference>
<proteinExistence type="predicted"/>
<evidence type="ECO:0000313" key="2">
    <source>
        <dbReference type="EMBL" id="PZQ18447.1"/>
    </source>
</evidence>
<name>A0A2W5MEV3_9GAMM</name>
<organism evidence="2 3">
    <name type="scientific">Rhodanobacter denitrificans</name>
    <dbReference type="NCBI Taxonomy" id="666685"/>
    <lineage>
        <taxon>Bacteria</taxon>
        <taxon>Pseudomonadati</taxon>
        <taxon>Pseudomonadota</taxon>
        <taxon>Gammaproteobacteria</taxon>
        <taxon>Lysobacterales</taxon>
        <taxon>Rhodanobacteraceae</taxon>
        <taxon>Rhodanobacter</taxon>
    </lineage>
</organism>
<accession>A0A2W5MEV3</accession>
<reference evidence="2 3" key="1">
    <citation type="submission" date="2017-08" db="EMBL/GenBank/DDBJ databases">
        <title>Infants hospitalized years apart are colonized by the same room-sourced microbial strains.</title>
        <authorList>
            <person name="Brooks B."/>
            <person name="Olm M.R."/>
            <person name="Firek B.A."/>
            <person name="Baker R."/>
            <person name="Thomas B.C."/>
            <person name="Morowitz M.J."/>
            <person name="Banfield J.F."/>
        </authorList>
    </citation>
    <scope>NUCLEOTIDE SEQUENCE [LARGE SCALE GENOMIC DNA]</scope>
    <source>
        <strain evidence="2">S2_005_003_R2_42</strain>
    </source>
</reference>